<keyword evidence="2" id="KW-1185">Reference proteome</keyword>
<accession>A0A7Y9Z9U0</accession>
<dbReference type="RefSeq" id="WP_257020093.1">
    <property type="nucleotide sequence ID" value="NZ_BBRC01000004.1"/>
</dbReference>
<comment type="caution">
    <text evidence="1">The sequence shown here is derived from an EMBL/GenBank/DDBJ whole genome shotgun (WGS) entry which is preliminary data.</text>
</comment>
<name>A0A7Y9Z9U0_9MICO</name>
<dbReference type="EMBL" id="JACBZO010000001">
    <property type="protein sequence ID" value="NYI40313.1"/>
    <property type="molecule type" value="Genomic_DNA"/>
</dbReference>
<dbReference type="AlphaFoldDB" id="A0A7Y9Z9U0"/>
<gene>
    <name evidence="1" type="ORF">BKA03_000432</name>
</gene>
<organism evidence="1 2">
    <name type="scientific">Demequina lutea</name>
    <dbReference type="NCBI Taxonomy" id="431489"/>
    <lineage>
        <taxon>Bacteria</taxon>
        <taxon>Bacillati</taxon>
        <taxon>Actinomycetota</taxon>
        <taxon>Actinomycetes</taxon>
        <taxon>Micrococcales</taxon>
        <taxon>Demequinaceae</taxon>
        <taxon>Demequina</taxon>
    </lineage>
</organism>
<evidence type="ECO:0000313" key="1">
    <source>
        <dbReference type="EMBL" id="NYI40313.1"/>
    </source>
</evidence>
<proteinExistence type="predicted"/>
<sequence length="44" mass="4762">MGRWFALAWQAALAAVAALVFQRMVARDRARSITVVATGDQEVG</sequence>
<protein>
    <submittedName>
        <fullName evidence="1">Uncharacterized protein</fullName>
    </submittedName>
</protein>
<dbReference type="Proteomes" id="UP000547973">
    <property type="component" value="Unassembled WGS sequence"/>
</dbReference>
<evidence type="ECO:0000313" key="2">
    <source>
        <dbReference type="Proteomes" id="UP000547973"/>
    </source>
</evidence>
<reference evidence="1 2" key="1">
    <citation type="submission" date="2020-07" db="EMBL/GenBank/DDBJ databases">
        <title>Sequencing the genomes of 1000 actinobacteria strains.</title>
        <authorList>
            <person name="Klenk H.-P."/>
        </authorList>
    </citation>
    <scope>NUCLEOTIDE SEQUENCE [LARGE SCALE GENOMIC DNA]</scope>
    <source>
        <strain evidence="1 2">DSM 19970</strain>
    </source>
</reference>